<name>A0ABW0KNB7_9BACT</name>
<dbReference type="PANTHER" id="PTHR30332:SF24">
    <property type="entry name" value="SECRETIN GSPD-RELATED"/>
    <property type="match status" value="1"/>
</dbReference>
<protein>
    <submittedName>
        <fullName evidence="10">Secretin N-terminal domain-containing protein</fullName>
    </submittedName>
</protein>
<dbReference type="Pfam" id="PF00263">
    <property type="entry name" value="Secretin"/>
    <property type="match status" value="1"/>
</dbReference>
<dbReference type="Proteomes" id="UP001596052">
    <property type="component" value="Unassembled WGS sequence"/>
</dbReference>
<keyword evidence="2 7" id="KW-0732">Signal</keyword>
<proteinExistence type="inferred from homology"/>
<evidence type="ECO:0000256" key="7">
    <source>
        <dbReference type="SAM" id="SignalP"/>
    </source>
</evidence>
<feature type="signal peptide" evidence="7">
    <location>
        <begin position="1"/>
        <end position="18"/>
    </location>
</feature>
<keyword evidence="3" id="KW-0472">Membrane</keyword>
<evidence type="ECO:0000256" key="5">
    <source>
        <dbReference type="RuleBase" id="RU004004"/>
    </source>
</evidence>
<feature type="region of interest" description="Disordered" evidence="6">
    <location>
        <begin position="213"/>
        <end position="235"/>
    </location>
</feature>
<dbReference type="InterPro" id="IPR050810">
    <property type="entry name" value="Bact_Secretion_Sys_Channel"/>
</dbReference>
<comment type="similarity">
    <text evidence="4">Belongs to the bacterial secretin family.</text>
</comment>
<organism evidence="10 11">
    <name type="scientific">Prosthecobacter fluviatilis</name>
    <dbReference type="NCBI Taxonomy" id="445931"/>
    <lineage>
        <taxon>Bacteria</taxon>
        <taxon>Pseudomonadati</taxon>
        <taxon>Verrucomicrobiota</taxon>
        <taxon>Verrucomicrobiia</taxon>
        <taxon>Verrucomicrobiales</taxon>
        <taxon>Verrucomicrobiaceae</taxon>
        <taxon>Prosthecobacter</taxon>
    </lineage>
</organism>
<keyword evidence="5" id="KW-0813">Transport</keyword>
<dbReference type="RefSeq" id="WP_377164069.1">
    <property type="nucleotide sequence ID" value="NZ_JBHSMQ010000001.1"/>
</dbReference>
<dbReference type="InterPro" id="IPR005644">
    <property type="entry name" value="NolW-like"/>
</dbReference>
<evidence type="ECO:0000256" key="3">
    <source>
        <dbReference type="ARBA" id="ARBA00023136"/>
    </source>
</evidence>
<feature type="domain" description="NolW-like" evidence="9">
    <location>
        <begin position="239"/>
        <end position="293"/>
    </location>
</feature>
<feature type="domain" description="Type II/III secretion system secretin-like" evidence="8">
    <location>
        <begin position="384"/>
        <end position="562"/>
    </location>
</feature>
<evidence type="ECO:0000256" key="1">
    <source>
        <dbReference type="ARBA" id="ARBA00004370"/>
    </source>
</evidence>
<feature type="compositionally biased region" description="Pro residues" evidence="6">
    <location>
        <begin position="57"/>
        <end position="67"/>
    </location>
</feature>
<evidence type="ECO:0000256" key="4">
    <source>
        <dbReference type="RuleBase" id="RU004003"/>
    </source>
</evidence>
<feature type="chain" id="PRO_5045338358" evidence="7">
    <location>
        <begin position="19"/>
        <end position="637"/>
    </location>
</feature>
<dbReference type="Pfam" id="PF03958">
    <property type="entry name" value="Secretin_N"/>
    <property type="match status" value="1"/>
</dbReference>
<keyword evidence="11" id="KW-1185">Reference proteome</keyword>
<dbReference type="PRINTS" id="PR00811">
    <property type="entry name" value="BCTERIALGSPD"/>
</dbReference>
<evidence type="ECO:0000259" key="9">
    <source>
        <dbReference type="Pfam" id="PF03958"/>
    </source>
</evidence>
<dbReference type="InterPro" id="IPR038591">
    <property type="entry name" value="NolW-like_sf"/>
</dbReference>
<evidence type="ECO:0000256" key="6">
    <source>
        <dbReference type="SAM" id="MobiDB-lite"/>
    </source>
</evidence>
<evidence type="ECO:0000313" key="10">
    <source>
        <dbReference type="EMBL" id="MFC5454221.1"/>
    </source>
</evidence>
<feature type="region of interest" description="Disordered" evidence="6">
    <location>
        <begin position="588"/>
        <end position="637"/>
    </location>
</feature>
<dbReference type="EMBL" id="JBHSMQ010000001">
    <property type="protein sequence ID" value="MFC5454221.1"/>
    <property type="molecule type" value="Genomic_DNA"/>
</dbReference>
<evidence type="ECO:0000256" key="2">
    <source>
        <dbReference type="ARBA" id="ARBA00022729"/>
    </source>
</evidence>
<accession>A0ABW0KNB7</accession>
<comment type="caution">
    <text evidence="10">The sequence shown here is derived from an EMBL/GenBank/DDBJ whole genome shotgun (WGS) entry which is preliminary data.</text>
</comment>
<comment type="subcellular location">
    <subcellularLocation>
        <location evidence="5">Cell outer membrane</location>
    </subcellularLocation>
    <subcellularLocation>
        <location evidence="1">Membrane</location>
    </subcellularLocation>
</comment>
<evidence type="ECO:0000259" key="8">
    <source>
        <dbReference type="Pfam" id="PF00263"/>
    </source>
</evidence>
<reference evidence="11" key="1">
    <citation type="journal article" date="2019" name="Int. J. Syst. Evol. Microbiol.">
        <title>The Global Catalogue of Microorganisms (GCM) 10K type strain sequencing project: providing services to taxonomists for standard genome sequencing and annotation.</title>
        <authorList>
            <consortium name="The Broad Institute Genomics Platform"/>
            <consortium name="The Broad Institute Genome Sequencing Center for Infectious Disease"/>
            <person name="Wu L."/>
            <person name="Ma J."/>
        </authorList>
    </citation>
    <scope>NUCLEOTIDE SEQUENCE [LARGE SCALE GENOMIC DNA]</scope>
    <source>
        <strain evidence="11">CGMCC 4.1469</strain>
    </source>
</reference>
<feature type="region of interest" description="Disordered" evidence="6">
    <location>
        <begin position="27"/>
        <end position="67"/>
    </location>
</feature>
<dbReference type="PANTHER" id="PTHR30332">
    <property type="entry name" value="PROBABLE GENERAL SECRETION PATHWAY PROTEIN D"/>
    <property type="match status" value="1"/>
</dbReference>
<evidence type="ECO:0000313" key="11">
    <source>
        <dbReference type="Proteomes" id="UP001596052"/>
    </source>
</evidence>
<sequence>MLQIFSLASLGASFALTAQEAGPAPQVKVAPAPQAQAAPAPQAPEVPAPQVQTVPAPQAPEVPAPQVPAVPAPQVPEVPAPQVQTLQPLPAATVDVTSRFNSLPKPPQHADDGYWIDNAPINEVFQYLAHSAGLQYFYNNELNDPQFSITGHLRTDNPLQQMEELAVNFGLTLHQQRSSVRLMNEAQLAKLPVEVMSYTLKYLRGAPLNRSISAPAAQDSSDEDGGGGGAKSAPGAVQSDFEKLKAIIRPMLTHDIGQIEFEEKTNTLLVSDNSIKLERVRKLLEGIDKAKPQILVNVRVLRIKRDQGRQVGVDWSRALGDTGTSLTMHQSLNALFNLPDVSTVTRTGSLSAPVDSINQINQQGGGLVFDNTQVQAILRALVNANVVTQEACPSIITEDNEQGLISIVDRFPVITSNITNTAAGQNVTDVVRYKIDKEDPSATEEPEKNREIGVTLSVTPTLLPDGTVRMKLRPRVAKIVELIAGRGNNMFPRVSESTVEAISRIPAGQSLFLGGFYDYSNSEGNNKVPVLSTIPLVGKLFSSNNRKLEQVSLVFIITPRVYDASRAGAGQAEANWHVRELSGMQPDDIQDTTLELPPTSAPWYHNLPNVKNRGAEPPPAPKPSWFKRLFSKKSPSQ</sequence>
<feature type="compositionally biased region" description="Low complexity" evidence="6">
    <location>
        <begin position="27"/>
        <end position="40"/>
    </location>
</feature>
<dbReference type="InterPro" id="IPR001775">
    <property type="entry name" value="GspD/PilQ"/>
</dbReference>
<dbReference type="Gene3D" id="3.30.1370.120">
    <property type="match status" value="1"/>
</dbReference>
<dbReference type="InterPro" id="IPR004846">
    <property type="entry name" value="T2SS/T3SS_dom"/>
</dbReference>
<gene>
    <name evidence="10" type="ORF">ACFQDI_05080</name>
</gene>